<feature type="domain" description="DinB-like" evidence="1">
    <location>
        <begin position="31"/>
        <end position="166"/>
    </location>
</feature>
<dbReference type="AlphaFoldDB" id="A0AAU7UEV5"/>
<accession>A0AAU7UEV5</accession>
<dbReference type="EMBL" id="CP158299">
    <property type="protein sequence ID" value="XBV86918.1"/>
    <property type="molecule type" value="Genomic_DNA"/>
</dbReference>
<dbReference type="InterPro" id="IPR034660">
    <property type="entry name" value="DinB/YfiT-like"/>
</dbReference>
<dbReference type="KEGG" id="dsc:ABOD76_11590"/>
<reference evidence="2" key="1">
    <citation type="submission" date="2024-06" db="EMBL/GenBank/DDBJ databases">
        <title>Draft Genome Sequence of Deinococcus sonorensis Type Strain KR-87, a Biofilm Producing Representative of the Genus Deinococcus.</title>
        <authorList>
            <person name="Boren L.S."/>
            <person name="Grosso R.A."/>
            <person name="Hugenberg-Cox A.N."/>
            <person name="Hill J.T.E."/>
            <person name="Albert C.M."/>
            <person name="Tuohy J.M."/>
        </authorList>
    </citation>
    <scope>NUCLEOTIDE SEQUENCE</scope>
    <source>
        <strain evidence="2">KR-87</strain>
    </source>
</reference>
<gene>
    <name evidence="2" type="ORF">ABOD76_11590</name>
</gene>
<evidence type="ECO:0000313" key="2">
    <source>
        <dbReference type="EMBL" id="XBV86918.1"/>
    </source>
</evidence>
<dbReference type="RefSeq" id="WP_350245009.1">
    <property type="nucleotide sequence ID" value="NZ_CP158299.1"/>
</dbReference>
<dbReference type="Pfam" id="PF12867">
    <property type="entry name" value="DinB_2"/>
    <property type="match status" value="1"/>
</dbReference>
<dbReference type="InterPro" id="IPR024775">
    <property type="entry name" value="DinB-like"/>
</dbReference>
<protein>
    <submittedName>
        <fullName evidence="2">YfiT family bacillithiol transferase</fullName>
    </submittedName>
</protein>
<dbReference type="SUPFAM" id="SSF109854">
    <property type="entry name" value="DinB/YfiT-like putative metalloenzymes"/>
    <property type="match status" value="1"/>
</dbReference>
<dbReference type="GO" id="GO:0016740">
    <property type="term" value="F:transferase activity"/>
    <property type="evidence" value="ECO:0007669"/>
    <property type="project" value="UniProtKB-KW"/>
</dbReference>
<dbReference type="Gene3D" id="1.20.120.450">
    <property type="entry name" value="dinb family like domain"/>
    <property type="match status" value="1"/>
</dbReference>
<name>A0AAU7UEV5_9DEIO</name>
<proteinExistence type="predicted"/>
<sequence length="171" mass="19008">MTFDPVRFPVGPVQAPPAQTAAQLTAYAASLQKTGAQLEQRVSGLDEEQLERRYRAGSFTVRQLVHHIADGHQQGLMRFRWGLTGDTPTILPMDPDGWAALADYRLPPAVSLAIFAGVNTRWVTLLGTLDPQRLTRTVVRPGDGPMTLWQLLARHDWHARHHLGHIRLALG</sequence>
<dbReference type="NCBIfam" id="NF009807">
    <property type="entry name" value="PRK13291.1"/>
    <property type="match status" value="1"/>
</dbReference>
<keyword evidence="2" id="KW-0808">Transferase</keyword>
<organism evidence="2">
    <name type="scientific">Deinococcus sonorensis KR-87</name>
    <dbReference type="NCBI Taxonomy" id="694439"/>
    <lineage>
        <taxon>Bacteria</taxon>
        <taxon>Thermotogati</taxon>
        <taxon>Deinococcota</taxon>
        <taxon>Deinococci</taxon>
        <taxon>Deinococcales</taxon>
        <taxon>Deinococcaceae</taxon>
        <taxon>Deinococcus</taxon>
    </lineage>
</organism>
<evidence type="ECO:0000259" key="1">
    <source>
        <dbReference type="Pfam" id="PF12867"/>
    </source>
</evidence>